<dbReference type="InterPro" id="IPR013921">
    <property type="entry name" value="Mediator_Med20"/>
</dbReference>
<dbReference type="AlphaFoldDB" id="A0A5K3FCU0"/>
<protein>
    <recommendedName>
        <fullName evidence="4">Mediator of RNA polymerase II transcription subunit 20</fullName>
    </recommendedName>
    <alternativeName>
        <fullName evidence="4">Mediator complex subunit 20</fullName>
    </alternativeName>
</protein>
<accession>A0A5K3FCU0</accession>
<name>A0A5K3FCU0_MESCO</name>
<keyword evidence="4" id="KW-0804">Transcription</keyword>
<dbReference type="GO" id="GO:0016592">
    <property type="term" value="C:mediator complex"/>
    <property type="evidence" value="ECO:0007669"/>
    <property type="project" value="InterPro"/>
</dbReference>
<evidence type="ECO:0000256" key="4">
    <source>
        <dbReference type="RuleBase" id="RU364152"/>
    </source>
</evidence>
<reference evidence="5" key="1">
    <citation type="submission" date="2019-11" db="UniProtKB">
        <authorList>
            <consortium name="WormBaseParasite"/>
        </authorList>
    </citation>
    <scope>IDENTIFICATION</scope>
</reference>
<evidence type="ECO:0000256" key="3">
    <source>
        <dbReference type="ARBA" id="ARBA00023242"/>
    </source>
</evidence>
<comment type="function">
    <text evidence="4">Component of the Mediator complex, a coactivator involved in the regulated transcription of nearly all RNA polymerase II-dependent genes. Mediator functions as a bridge to convey information from gene-specific regulatory proteins to the basal RNA polymerase II transcription machinery. Mediator is recruited to promoters by direct interactions with regulatory proteins and serves as a scaffold for the assembly of a functional preinitiation complex with RNA polymerase II and the general transcription factors.</text>
</comment>
<evidence type="ECO:0000256" key="1">
    <source>
        <dbReference type="ARBA" id="ARBA00004123"/>
    </source>
</evidence>
<evidence type="ECO:0000313" key="5">
    <source>
        <dbReference type="WBParaSite" id="MCU_006822-RC"/>
    </source>
</evidence>
<dbReference type="GO" id="GO:0003712">
    <property type="term" value="F:transcription coregulator activity"/>
    <property type="evidence" value="ECO:0007669"/>
    <property type="project" value="InterPro"/>
</dbReference>
<keyword evidence="4" id="KW-0010">Activator</keyword>
<organism evidence="5">
    <name type="scientific">Mesocestoides corti</name>
    <name type="common">Flatworm</name>
    <dbReference type="NCBI Taxonomy" id="53468"/>
    <lineage>
        <taxon>Eukaryota</taxon>
        <taxon>Metazoa</taxon>
        <taxon>Spiralia</taxon>
        <taxon>Lophotrochozoa</taxon>
        <taxon>Platyhelminthes</taxon>
        <taxon>Cestoda</taxon>
        <taxon>Eucestoda</taxon>
        <taxon>Cyclophyllidea</taxon>
        <taxon>Mesocestoididae</taxon>
        <taxon>Mesocestoides</taxon>
    </lineage>
</organism>
<sequence>YLGRAFWCCGSLEFLEISSADRRFCSPRDFKLKHARDFSVSPNGSNFLHRVIRIPTQEKKILDEMIKKMELLGGVEICKVKIESSVYRSVSDQVKCCSFQVFTTTDFPATCFVINDTEPEKILTCDLAFREFPGLFKGVYEFEKKLQVDGSGVKYRLGDFHVNFIALSLGQSPTIKGLLLEISFHPTCPPSMCGELLRSFGRQHFPELFSGQSLPVFTSTLEKAFSDNSSQDALPKPSFEQLLAGEAMESLSRAIARATVAQYMEHLRELRSHS</sequence>
<evidence type="ECO:0000256" key="2">
    <source>
        <dbReference type="ARBA" id="ARBA00010743"/>
    </source>
</evidence>
<dbReference type="WBParaSite" id="MCU_006822-RC">
    <property type="protein sequence ID" value="MCU_006822-RC"/>
    <property type="gene ID" value="MCU_006822"/>
</dbReference>
<comment type="subunit">
    <text evidence="4">Component of the Mediator complex.</text>
</comment>
<keyword evidence="4" id="KW-0805">Transcription regulation</keyword>
<gene>
    <name evidence="4" type="primary">MED20</name>
</gene>
<proteinExistence type="inferred from homology"/>
<dbReference type="GO" id="GO:0006357">
    <property type="term" value="P:regulation of transcription by RNA polymerase II"/>
    <property type="evidence" value="ECO:0007669"/>
    <property type="project" value="InterPro"/>
</dbReference>
<dbReference type="Pfam" id="PF08612">
    <property type="entry name" value="Med20"/>
    <property type="match status" value="1"/>
</dbReference>
<comment type="subcellular location">
    <subcellularLocation>
        <location evidence="1 4">Nucleus</location>
    </subcellularLocation>
</comment>
<comment type="similarity">
    <text evidence="2 4">Belongs to the Mediator complex subunit 20 family.</text>
</comment>
<keyword evidence="3 4" id="KW-0539">Nucleus</keyword>